<evidence type="ECO:0000259" key="1">
    <source>
        <dbReference type="Pfam" id="PF13503"/>
    </source>
</evidence>
<dbReference type="AlphaFoldDB" id="A0ABD7Q0K8"/>
<accession>A0ABD7Q0K8</accession>
<dbReference type="InterPro" id="IPR025391">
    <property type="entry name" value="DUF4123"/>
</dbReference>
<evidence type="ECO:0000313" key="2">
    <source>
        <dbReference type="EMBL" id="TBL65236.1"/>
    </source>
</evidence>
<dbReference type="RefSeq" id="WP_130971702.1">
    <property type="nucleotide sequence ID" value="NZ_SITJ01000079.1"/>
</dbReference>
<feature type="domain" description="DUF4123" evidence="1">
    <location>
        <begin position="10"/>
        <end position="133"/>
    </location>
</feature>
<proteinExistence type="predicted"/>
<protein>
    <submittedName>
        <fullName evidence="2">DUF4123 domain-containing protein</fullName>
    </submittedName>
</protein>
<dbReference type="Pfam" id="PF13503">
    <property type="entry name" value="DUF4123"/>
    <property type="match status" value="1"/>
</dbReference>
<dbReference type="Proteomes" id="UP000291600">
    <property type="component" value="Unassembled WGS sequence"/>
</dbReference>
<dbReference type="EMBL" id="SITJ01000079">
    <property type="protein sequence ID" value="TBL65236.1"/>
    <property type="molecule type" value="Genomic_DNA"/>
</dbReference>
<reference evidence="2 3" key="1">
    <citation type="submission" date="2019-02" db="EMBL/GenBank/DDBJ databases">
        <title>Comparative genomic analysis of the Hafnia genus genomes.</title>
        <authorList>
            <person name="Zhiqiu Y."/>
            <person name="Chao Y."/>
            <person name="Yuhui D."/>
            <person name="Di H."/>
            <person name="Bin L."/>
        </authorList>
    </citation>
    <scope>NUCLEOTIDE SEQUENCE [LARGE SCALE GENOMIC DNA]</scope>
    <source>
        <strain evidence="2 3">PCM_1210</strain>
    </source>
</reference>
<organism evidence="2 3">
    <name type="scientific">Hafnia alvei</name>
    <dbReference type="NCBI Taxonomy" id="569"/>
    <lineage>
        <taxon>Bacteria</taxon>
        <taxon>Pseudomonadati</taxon>
        <taxon>Pseudomonadota</taxon>
        <taxon>Gammaproteobacteria</taxon>
        <taxon>Enterobacterales</taxon>
        <taxon>Hafniaceae</taxon>
        <taxon>Hafnia</taxon>
    </lineage>
</organism>
<evidence type="ECO:0000313" key="3">
    <source>
        <dbReference type="Proteomes" id="UP000291600"/>
    </source>
</evidence>
<gene>
    <name evidence="2" type="ORF">EYY96_21655</name>
</gene>
<sequence length="289" mass="33496">MLANNDSLHCYAIIDAAIYQQDGRFLVPDLIASGLTWRCLFKGESESVMENIAPYLVDITPYTDKQPIFYQLLITLFTQQPLGIIIQSKESFGVVYHHLRKFTYVKNPETQRWCYLRFYDPRALPAIISLMDYSGLASFMRHALAIIYLQPNQSTAINIISVTHKVRAIKGSCFRLTQRMCNYFSQSAYQAFTQKVDRFIEEQIGEKSQISEGFRSYFIIQHINQALRWGFSLEKPVLLYVAARSMSYLPEIKWGELVKAHTCRFPLSQELRAKHLFGLVWHLSEIKAV</sequence>
<name>A0ABD7Q0K8_HAFAL</name>
<comment type="caution">
    <text evidence="2">The sequence shown here is derived from an EMBL/GenBank/DDBJ whole genome shotgun (WGS) entry which is preliminary data.</text>
</comment>